<accession>A0A9P0KV55</accession>
<dbReference type="Proteomes" id="UP001152888">
    <property type="component" value="Unassembled WGS sequence"/>
</dbReference>
<keyword evidence="2" id="KW-1185">Reference proteome</keyword>
<dbReference type="EMBL" id="CAKOFQ010006930">
    <property type="protein sequence ID" value="CAH1983032.1"/>
    <property type="molecule type" value="Genomic_DNA"/>
</dbReference>
<dbReference type="OrthoDB" id="6719418at2759"/>
<reference evidence="1" key="1">
    <citation type="submission" date="2022-03" db="EMBL/GenBank/DDBJ databases">
        <authorList>
            <person name="Sayadi A."/>
        </authorList>
    </citation>
    <scope>NUCLEOTIDE SEQUENCE</scope>
</reference>
<evidence type="ECO:0000313" key="1">
    <source>
        <dbReference type="EMBL" id="CAH1983032.1"/>
    </source>
</evidence>
<comment type="caution">
    <text evidence="1">The sequence shown here is derived from an EMBL/GenBank/DDBJ whole genome shotgun (WGS) entry which is preliminary data.</text>
</comment>
<sequence>MDSGSEHYFDSVEEIYDFAESSPSMKLLPKNDNDEITEDDIIPYYDKATCKTEINLDKLELLKKRQQYGMKASRINRIKIIEKKALKDLEKEINESKIGCK</sequence>
<evidence type="ECO:0000313" key="2">
    <source>
        <dbReference type="Proteomes" id="UP001152888"/>
    </source>
</evidence>
<gene>
    <name evidence="1" type="ORF">ACAOBT_LOCUS15336</name>
</gene>
<protein>
    <submittedName>
        <fullName evidence="1">Uncharacterized protein</fullName>
    </submittedName>
</protein>
<dbReference type="AlphaFoldDB" id="A0A9P0KV55"/>
<organism evidence="1 2">
    <name type="scientific">Acanthoscelides obtectus</name>
    <name type="common">Bean weevil</name>
    <name type="synonym">Bruchus obtectus</name>
    <dbReference type="NCBI Taxonomy" id="200917"/>
    <lineage>
        <taxon>Eukaryota</taxon>
        <taxon>Metazoa</taxon>
        <taxon>Ecdysozoa</taxon>
        <taxon>Arthropoda</taxon>
        <taxon>Hexapoda</taxon>
        <taxon>Insecta</taxon>
        <taxon>Pterygota</taxon>
        <taxon>Neoptera</taxon>
        <taxon>Endopterygota</taxon>
        <taxon>Coleoptera</taxon>
        <taxon>Polyphaga</taxon>
        <taxon>Cucujiformia</taxon>
        <taxon>Chrysomeloidea</taxon>
        <taxon>Chrysomelidae</taxon>
        <taxon>Bruchinae</taxon>
        <taxon>Bruchini</taxon>
        <taxon>Acanthoscelides</taxon>
    </lineage>
</organism>
<proteinExistence type="predicted"/>
<name>A0A9P0KV55_ACAOB</name>